<organism evidence="9">
    <name type="scientific">Selaginella moellendorffii</name>
    <name type="common">Spikemoss</name>
    <dbReference type="NCBI Taxonomy" id="88036"/>
    <lineage>
        <taxon>Eukaryota</taxon>
        <taxon>Viridiplantae</taxon>
        <taxon>Streptophyta</taxon>
        <taxon>Embryophyta</taxon>
        <taxon>Tracheophyta</taxon>
        <taxon>Lycopodiopsida</taxon>
        <taxon>Selaginellales</taxon>
        <taxon>Selaginellaceae</taxon>
        <taxon>Selaginella</taxon>
    </lineage>
</organism>
<dbReference type="SMART" id="SM00054">
    <property type="entry name" value="EFh"/>
    <property type="match status" value="1"/>
</dbReference>
<evidence type="ECO:0000256" key="1">
    <source>
        <dbReference type="ARBA" id="ARBA00022723"/>
    </source>
</evidence>
<dbReference type="CDD" id="cd00051">
    <property type="entry name" value="EFh"/>
    <property type="match status" value="1"/>
</dbReference>
<evidence type="ECO:0000256" key="6">
    <source>
        <dbReference type="SAM" id="MobiDB-lite"/>
    </source>
</evidence>
<dbReference type="SUPFAM" id="SSF57850">
    <property type="entry name" value="RING/U-box"/>
    <property type="match status" value="1"/>
</dbReference>
<dbReference type="Gramene" id="EFJ07588">
    <property type="protein sequence ID" value="EFJ07588"/>
    <property type="gene ID" value="SELMODRAFT_185963"/>
</dbReference>
<dbReference type="SUPFAM" id="SSF48452">
    <property type="entry name" value="TPR-like"/>
    <property type="match status" value="1"/>
</dbReference>
<dbReference type="Pfam" id="PF13432">
    <property type="entry name" value="TPR_16"/>
    <property type="match status" value="3"/>
</dbReference>
<dbReference type="InterPro" id="IPR002048">
    <property type="entry name" value="EF_hand_dom"/>
</dbReference>
<reference evidence="8 9" key="1">
    <citation type="journal article" date="2011" name="Science">
        <title>The Selaginella genome identifies genetic changes associated with the evolution of vascular plants.</title>
        <authorList>
            <person name="Banks J.A."/>
            <person name="Nishiyama T."/>
            <person name="Hasebe M."/>
            <person name="Bowman J.L."/>
            <person name="Gribskov M."/>
            <person name="dePamphilis C."/>
            <person name="Albert V.A."/>
            <person name="Aono N."/>
            <person name="Aoyama T."/>
            <person name="Ambrose B.A."/>
            <person name="Ashton N.W."/>
            <person name="Axtell M.J."/>
            <person name="Barker E."/>
            <person name="Barker M.S."/>
            <person name="Bennetzen J.L."/>
            <person name="Bonawitz N.D."/>
            <person name="Chapple C."/>
            <person name="Cheng C."/>
            <person name="Correa L.G."/>
            <person name="Dacre M."/>
            <person name="DeBarry J."/>
            <person name="Dreyer I."/>
            <person name="Elias M."/>
            <person name="Engstrom E.M."/>
            <person name="Estelle M."/>
            <person name="Feng L."/>
            <person name="Finet C."/>
            <person name="Floyd S.K."/>
            <person name="Frommer W.B."/>
            <person name="Fujita T."/>
            <person name="Gramzow L."/>
            <person name="Gutensohn M."/>
            <person name="Harholt J."/>
            <person name="Hattori M."/>
            <person name="Heyl A."/>
            <person name="Hirai T."/>
            <person name="Hiwatashi Y."/>
            <person name="Ishikawa M."/>
            <person name="Iwata M."/>
            <person name="Karol K.G."/>
            <person name="Koehler B."/>
            <person name="Kolukisaoglu U."/>
            <person name="Kubo M."/>
            <person name="Kurata T."/>
            <person name="Lalonde S."/>
            <person name="Li K."/>
            <person name="Li Y."/>
            <person name="Litt A."/>
            <person name="Lyons E."/>
            <person name="Manning G."/>
            <person name="Maruyama T."/>
            <person name="Michael T.P."/>
            <person name="Mikami K."/>
            <person name="Miyazaki S."/>
            <person name="Morinaga S."/>
            <person name="Murata T."/>
            <person name="Mueller-Roeber B."/>
            <person name="Nelson D.R."/>
            <person name="Obara M."/>
            <person name="Oguri Y."/>
            <person name="Olmstead R.G."/>
            <person name="Onodera N."/>
            <person name="Petersen B.L."/>
            <person name="Pils B."/>
            <person name="Prigge M."/>
            <person name="Rensing S.A."/>
            <person name="Riano-Pachon D.M."/>
            <person name="Roberts A.W."/>
            <person name="Sato Y."/>
            <person name="Scheller H.V."/>
            <person name="Schulz B."/>
            <person name="Schulz C."/>
            <person name="Shakirov E.V."/>
            <person name="Shibagaki N."/>
            <person name="Shinohara N."/>
            <person name="Shippen D.E."/>
            <person name="Soerensen I."/>
            <person name="Sotooka R."/>
            <person name="Sugimoto N."/>
            <person name="Sugita M."/>
            <person name="Sumikawa N."/>
            <person name="Tanurdzic M."/>
            <person name="Theissen G."/>
            <person name="Ulvskov P."/>
            <person name="Wakazuki S."/>
            <person name="Weng J.K."/>
            <person name="Willats W.W."/>
            <person name="Wipf D."/>
            <person name="Wolf P.G."/>
            <person name="Yang L."/>
            <person name="Zimmer A.D."/>
            <person name="Zhu Q."/>
            <person name="Mitros T."/>
            <person name="Hellsten U."/>
            <person name="Loque D."/>
            <person name="Otillar R."/>
            <person name="Salamov A."/>
            <person name="Schmutz J."/>
            <person name="Shapiro H."/>
            <person name="Lindquist E."/>
            <person name="Lucas S."/>
            <person name="Rokhsar D."/>
            <person name="Grigoriev I.V."/>
        </authorList>
    </citation>
    <scope>NUCLEOTIDE SEQUENCE [LARGE SCALE GENOMIC DNA]</scope>
</reference>
<dbReference type="PROSITE" id="PS50222">
    <property type="entry name" value="EF_HAND_2"/>
    <property type="match status" value="1"/>
</dbReference>
<dbReference type="PROSITE" id="PS00018">
    <property type="entry name" value="EF_HAND_1"/>
    <property type="match status" value="1"/>
</dbReference>
<keyword evidence="3" id="KW-0862">Zinc</keyword>
<dbReference type="InterPro" id="IPR019734">
    <property type="entry name" value="TPR_rpt"/>
</dbReference>
<dbReference type="SMART" id="SM00291">
    <property type="entry name" value="ZnF_ZZ"/>
    <property type="match status" value="1"/>
</dbReference>
<dbReference type="AlphaFoldDB" id="D8T6S4"/>
<keyword evidence="2" id="KW-0863">Zinc-finger</keyword>
<dbReference type="PANTHER" id="PTHR45081">
    <property type="entry name" value="EF HAND FAMILY PROTEIN, PUTATIVE, EXPRESSED-RELATED"/>
    <property type="match status" value="1"/>
</dbReference>
<accession>D8T6S4</accession>
<evidence type="ECO:0000256" key="3">
    <source>
        <dbReference type="ARBA" id="ARBA00022833"/>
    </source>
</evidence>
<keyword evidence="5" id="KW-0802">TPR repeat</keyword>
<dbReference type="Gene3D" id="1.25.40.10">
    <property type="entry name" value="Tetratricopeptide repeat domain"/>
    <property type="match status" value="3"/>
</dbReference>
<dbReference type="InterPro" id="IPR018247">
    <property type="entry name" value="EF_Hand_1_Ca_BS"/>
</dbReference>
<dbReference type="KEGG" id="smo:SELMODRAFT_185963"/>
<dbReference type="STRING" id="88036.D8T6S4"/>
<evidence type="ECO:0000313" key="8">
    <source>
        <dbReference type="EMBL" id="EFJ07588.1"/>
    </source>
</evidence>
<dbReference type="Gene3D" id="1.10.238.10">
    <property type="entry name" value="EF-hand"/>
    <property type="match status" value="1"/>
</dbReference>
<feature type="repeat" description="TPR" evidence="5">
    <location>
        <begin position="326"/>
        <end position="359"/>
    </location>
</feature>
<keyword evidence="1" id="KW-0479">Metal-binding</keyword>
<dbReference type="HOGENOM" id="CLU_019072_0_0_1"/>
<proteinExistence type="predicted"/>
<keyword evidence="9" id="KW-1185">Reference proteome</keyword>
<dbReference type="InterPro" id="IPR011990">
    <property type="entry name" value="TPR-like_helical_dom_sf"/>
</dbReference>
<dbReference type="SMART" id="SM00028">
    <property type="entry name" value="TPR"/>
    <property type="match status" value="7"/>
</dbReference>
<evidence type="ECO:0000259" key="7">
    <source>
        <dbReference type="PROSITE" id="PS50222"/>
    </source>
</evidence>
<dbReference type="InParanoid" id="D8T6S4"/>
<feature type="compositionally biased region" description="Acidic residues" evidence="6">
    <location>
        <begin position="113"/>
        <end position="122"/>
    </location>
</feature>
<dbReference type="PROSITE" id="PS50005">
    <property type="entry name" value="TPR"/>
    <property type="match status" value="4"/>
</dbReference>
<dbReference type="InterPro" id="IPR011992">
    <property type="entry name" value="EF-hand-dom_pair"/>
</dbReference>
<name>D8T6S4_SELML</name>
<feature type="repeat" description="TPR" evidence="5">
    <location>
        <begin position="394"/>
        <end position="427"/>
    </location>
</feature>
<feature type="repeat" description="TPR" evidence="5">
    <location>
        <begin position="360"/>
        <end position="393"/>
    </location>
</feature>
<evidence type="ECO:0000256" key="5">
    <source>
        <dbReference type="PROSITE-ProRule" id="PRU00339"/>
    </source>
</evidence>
<dbReference type="Proteomes" id="UP000001514">
    <property type="component" value="Unassembled WGS sequence"/>
</dbReference>
<feature type="repeat" description="TPR" evidence="5">
    <location>
        <begin position="216"/>
        <end position="249"/>
    </location>
</feature>
<dbReference type="InterPro" id="IPR000433">
    <property type="entry name" value="Znf_ZZ"/>
</dbReference>
<feature type="region of interest" description="Disordered" evidence="6">
    <location>
        <begin position="113"/>
        <end position="141"/>
    </location>
</feature>
<evidence type="ECO:0000313" key="9">
    <source>
        <dbReference type="Proteomes" id="UP000001514"/>
    </source>
</evidence>
<evidence type="ECO:0000256" key="4">
    <source>
        <dbReference type="ARBA" id="ARBA00022837"/>
    </source>
</evidence>
<dbReference type="Pfam" id="PF00036">
    <property type="entry name" value="EF-hand_1"/>
    <property type="match status" value="1"/>
</dbReference>
<dbReference type="EMBL" id="GL377683">
    <property type="protein sequence ID" value="EFJ07588.1"/>
    <property type="molecule type" value="Genomic_DNA"/>
</dbReference>
<gene>
    <name evidence="8" type="ORF">SELMODRAFT_185963</name>
</gene>
<keyword evidence="4" id="KW-0106">Calcium</keyword>
<evidence type="ECO:0000256" key="2">
    <source>
        <dbReference type="ARBA" id="ARBA00022771"/>
    </source>
</evidence>
<dbReference type="SUPFAM" id="SSF47473">
    <property type="entry name" value="EF-hand"/>
    <property type="match status" value="2"/>
</dbReference>
<dbReference type="eggNOG" id="KOG1124">
    <property type="taxonomic scope" value="Eukaryota"/>
</dbReference>
<dbReference type="PANTHER" id="PTHR45081:SF1">
    <property type="entry name" value="EF HAND FAMILY PROTEIN, PUTATIVE, EXPRESSED-RELATED"/>
    <property type="match status" value="1"/>
</dbReference>
<dbReference type="GO" id="GO:0005509">
    <property type="term" value="F:calcium ion binding"/>
    <property type="evidence" value="ECO:0007669"/>
    <property type="project" value="InterPro"/>
</dbReference>
<dbReference type="GO" id="GO:0008270">
    <property type="term" value="F:zinc ion binding"/>
    <property type="evidence" value="ECO:0007669"/>
    <property type="project" value="UniProtKB-KW"/>
</dbReference>
<feature type="domain" description="EF-hand" evidence="7">
    <location>
        <begin position="14"/>
        <end position="49"/>
    </location>
</feature>
<sequence length="819" mass="91022">MPGMVGHNPFDPDSRLHKVEKIFKLFDANGDGYLNRQEMAALVMGVNPRVKFTDAQINAILNEVFRSYGEFIAGDKGLRQDGLLRTYNDGAGDIDRDFEALGLTLDDEEQHTIEDGDGEVDDPPPPPPPNPKAMAGPWPPSWTASPNNGIVYADTWHIVEDLDTLVRRAEAKIGPRRSSDARKSALLTATDLSSFQRCLAELCERADCSRTQDEAFDAHMAMGRTLFDHAFFDEALARFKRAIELRPTDVRPYFRSGNSLCSTARFHDAVESYSLALEAAHSNGPLWCALLPQIHVNLGIALEGQGMLLGACEHYREAAILSPAHYRALKLLGSALLGVGEYRAAEKALREAISIKPDYADAHCDLGSVLHAAGDSDKAVAEFHAAIQLQPSHTDALYNLGGCLRDSGSFSQAAEAYSSVIALDPTHWQAHLNKAVSLLGMADVEHAVESMKQAFKLTNRVEIFDEMKHLRYLQRNPGELNILIHSGDGGGGDKLQQQQDHSPVIQCAPLQQSAIPLVDHSRFLRSSAKTTPSLLMRCALEMRAFQRHTRFNRCNVSLLTKEILDDPKLPLSQQSTTSSYRSMRKADVEKLVRNKLLPFLSPQTFQGTIKSLNERALAILDKKGTGRVDPGMFLAVLAPICSGALERRKRVAFDSLVWRSRTSSKKLGAEISRADAKAYFKKLKSVYMPLHARPTDDQLWEVRGEDDNTTLSFPEFLDMFEESSDLSFSNILETLVRLESRDRSRHNGINCSVCSYEIVGPRFREVSANFNLCSVCYSEGKVPPDMLHEEYFCFKEYGSEADAIKEKLLLFGSKVPKFA</sequence>
<protein>
    <recommendedName>
        <fullName evidence="7">EF-hand domain-containing protein</fullName>
    </recommendedName>
</protein>